<comment type="caution">
    <text evidence="1">The sequence shown here is derived from an EMBL/GenBank/DDBJ whole genome shotgun (WGS) entry which is preliminary data.</text>
</comment>
<proteinExistence type="predicted"/>
<reference evidence="1" key="1">
    <citation type="submission" date="2021-06" db="EMBL/GenBank/DDBJ databases">
        <authorList>
            <person name="Arsene-Ploetze F."/>
        </authorList>
    </citation>
    <scope>NUCLEOTIDE SEQUENCE</scope>
    <source>
        <strain evidence="1">SBRY1</strain>
    </source>
</reference>
<accession>A0A9W4H4S7</accession>
<sequence length="100" mass="10612">MAEDATGLCGTPGEGALLVRRVPTRAYIREPVDSDVHIQSSTPEDPSDFGRLKVEGNSLDSRCPIEAHNAMQQVSKSVRAVADSILPLRVAVSDTARGPA</sequence>
<dbReference type="EMBL" id="CAJVAX010000019">
    <property type="protein sequence ID" value="CAG7650870.1"/>
    <property type="molecule type" value="Genomic_DNA"/>
</dbReference>
<dbReference type="Proteomes" id="UP001153328">
    <property type="component" value="Unassembled WGS sequence"/>
</dbReference>
<protein>
    <submittedName>
        <fullName evidence="1">Uncharacterized protein</fullName>
    </submittedName>
</protein>
<name>A0A9W4H4S7_9ACTN</name>
<dbReference type="AlphaFoldDB" id="A0A9W4H4S7"/>
<gene>
    <name evidence="1" type="ORF">SBRY_50466</name>
</gene>
<organism evidence="1 2">
    <name type="scientific">Actinacidiphila bryophytorum</name>
    <dbReference type="NCBI Taxonomy" id="1436133"/>
    <lineage>
        <taxon>Bacteria</taxon>
        <taxon>Bacillati</taxon>
        <taxon>Actinomycetota</taxon>
        <taxon>Actinomycetes</taxon>
        <taxon>Kitasatosporales</taxon>
        <taxon>Streptomycetaceae</taxon>
        <taxon>Actinacidiphila</taxon>
    </lineage>
</organism>
<evidence type="ECO:0000313" key="1">
    <source>
        <dbReference type="EMBL" id="CAG7650870.1"/>
    </source>
</evidence>
<keyword evidence="2" id="KW-1185">Reference proteome</keyword>
<evidence type="ECO:0000313" key="2">
    <source>
        <dbReference type="Proteomes" id="UP001153328"/>
    </source>
</evidence>